<dbReference type="Proteomes" id="UP000601027">
    <property type="component" value="Unassembled WGS sequence"/>
</dbReference>
<feature type="signal peptide" evidence="1">
    <location>
        <begin position="1"/>
        <end position="26"/>
    </location>
</feature>
<dbReference type="RefSeq" id="WP_203174278.1">
    <property type="nucleotide sequence ID" value="NZ_JAEVHM010000024.1"/>
</dbReference>
<comment type="caution">
    <text evidence="2">The sequence shown here is derived from an EMBL/GenBank/DDBJ whole genome shotgun (WGS) entry which is preliminary data.</text>
</comment>
<evidence type="ECO:0000256" key="1">
    <source>
        <dbReference type="SAM" id="SignalP"/>
    </source>
</evidence>
<reference evidence="2 3" key="1">
    <citation type="submission" date="2021-01" db="EMBL/GenBank/DDBJ databases">
        <title>Draft genome sequence of Micromonospora sp. strain STR1_7.</title>
        <authorList>
            <person name="Karlyshev A."/>
            <person name="Jawad R."/>
        </authorList>
    </citation>
    <scope>NUCLEOTIDE SEQUENCE [LARGE SCALE GENOMIC DNA]</scope>
    <source>
        <strain evidence="2 3">STR1-7</strain>
    </source>
</reference>
<accession>A0ABS1XRD6</accession>
<protein>
    <recommendedName>
        <fullName evidence="4">Secreted protein</fullName>
    </recommendedName>
</protein>
<name>A0ABS1XRD6_9ACTN</name>
<proteinExistence type="predicted"/>
<feature type="chain" id="PRO_5046777345" description="Secreted protein" evidence="1">
    <location>
        <begin position="27"/>
        <end position="134"/>
    </location>
</feature>
<dbReference type="EMBL" id="JAEVHM010000024">
    <property type="protein sequence ID" value="MBM0231827.1"/>
    <property type="molecule type" value="Genomic_DNA"/>
</dbReference>
<evidence type="ECO:0000313" key="3">
    <source>
        <dbReference type="Proteomes" id="UP000601027"/>
    </source>
</evidence>
<keyword evidence="3" id="KW-1185">Reference proteome</keyword>
<evidence type="ECO:0008006" key="4">
    <source>
        <dbReference type="Google" id="ProtNLM"/>
    </source>
</evidence>
<evidence type="ECO:0000313" key="2">
    <source>
        <dbReference type="EMBL" id="MBM0231827.1"/>
    </source>
</evidence>
<gene>
    <name evidence="2" type="ORF">JNW91_08125</name>
</gene>
<keyword evidence="1" id="KW-0732">Signal</keyword>
<sequence length="134" mass="14111">MRKRHVAAGVAVALALVGLEASPAAAAASWNATGSAGDKVGAWGYGSLTYNTDNGRVEVAATIEDTKKDGHRAILKIQAEYQDNSVRTEEIADTTGSSDSSYGSGWFTFASDVDSIWVQECVASSCAGGWYQIW</sequence>
<organism evidence="2 3">
    <name type="scientific">Micromonospora parastrephiae</name>
    <dbReference type="NCBI Taxonomy" id="2806101"/>
    <lineage>
        <taxon>Bacteria</taxon>
        <taxon>Bacillati</taxon>
        <taxon>Actinomycetota</taxon>
        <taxon>Actinomycetes</taxon>
        <taxon>Micromonosporales</taxon>
        <taxon>Micromonosporaceae</taxon>
        <taxon>Micromonospora</taxon>
    </lineage>
</organism>